<protein>
    <submittedName>
        <fullName evidence="2">Uncharacterized protein</fullName>
    </submittedName>
</protein>
<comment type="caution">
    <text evidence="2">The sequence shown here is derived from an EMBL/GenBank/DDBJ whole genome shotgun (WGS) entry which is preliminary data.</text>
</comment>
<feature type="compositionally biased region" description="Polar residues" evidence="1">
    <location>
        <begin position="1"/>
        <end position="11"/>
    </location>
</feature>
<accession>A0AAE1DVG7</accession>
<sequence length="99" mass="10757">MYSSARIQRTTARGPLTPFNLPPTECFSREINDLSPPQTARHLIKFSSSPPEARIPATSPVSKPPQQPPGSQYLPSNLPGLNTSPASSVLRPRPPPNYP</sequence>
<evidence type="ECO:0000313" key="2">
    <source>
        <dbReference type="EMBL" id="KAK3783043.1"/>
    </source>
</evidence>
<dbReference type="AlphaFoldDB" id="A0AAE1DVG7"/>
<keyword evidence="3" id="KW-1185">Reference proteome</keyword>
<reference evidence="2" key="1">
    <citation type="journal article" date="2023" name="G3 (Bethesda)">
        <title>A reference genome for the long-term kleptoplast-retaining sea slug Elysia crispata morphotype clarki.</title>
        <authorList>
            <person name="Eastman K.E."/>
            <person name="Pendleton A.L."/>
            <person name="Shaikh M.A."/>
            <person name="Suttiyut T."/>
            <person name="Ogas R."/>
            <person name="Tomko P."/>
            <person name="Gavelis G."/>
            <person name="Widhalm J.R."/>
            <person name="Wisecaver J.H."/>
        </authorList>
    </citation>
    <scope>NUCLEOTIDE SEQUENCE</scope>
    <source>
        <strain evidence="2">ECLA1</strain>
    </source>
</reference>
<evidence type="ECO:0000313" key="3">
    <source>
        <dbReference type="Proteomes" id="UP001283361"/>
    </source>
</evidence>
<proteinExistence type="predicted"/>
<dbReference type="Proteomes" id="UP001283361">
    <property type="component" value="Unassembled WGS sequence"/>
</dbReference>
<gene>
    <name evidence="2" type="ORF">RRG08_018875</name>
</gene>
<name>A0AAE1DVG7_9GAST</name>
<feature type="compositionally biased region" description="Polar residues" evidence="1">
    <location>
        <begin position="69"/>
        <end position="87"/>
    </location>
</feature>
<organism evidence="2 3">
    <name type="scientific">Elysia crispata</name>
    <name type="common">lettuce slug</name>
    <dbReference type="NCBI Taxonomy" id="231223"/>
    <lineage>
        <taxon>Eukaryota</taxon>
        <taxon>Metazoa</taxon>
        <taxon>Spiralia</taxon>
        <taxon>Lophotrochozoa</taxon>
        <taxon>Mollusca</taxon>
        <taxon>Gastropoda</taxon>
        <taxon>Heterobranchia</taxon>
        <taxon>Euthyneura</taxon>
        <taxon>Panpulmonata</taxon>
        <taxon>Sacoglossa</taxon>
        <taxon>Placobranchoidea</taxon>
        <taxon>Plakobranchidae</taxon>
        <taxon>Elysia</taxon>
    </lineage>
</organism>
<feature type="region of interest" description="Disordered" evidence="1">
    <location>
        <begin position="1"/>
        <end position="99"/>
    </location>
</feature>
<dbReference type="EMBL" id="JAWDGP010002459">
    <property type="protein sequence ID" value="KAK3783043.1"/>
    <property type="molecule type" value="Genomic_DNA"/>
</dbReference>
<evidence type="ECO:0000256" key="1">
    <source>
        <dbReference type="SAM" id="MobiDB-lite"/>
    </source>
</evidence>